<evidence type="ECO:0000256" key="2">
    <source>
        <dbReference type="ARBA" id="ARBA00022803"/>
    </source>
</evidence>
<protein>
    <submittedName>
        <fullName evidence="4">Uncharacterized protein</fullName>
    </submittedName>
</protein>
<evidence type="ECO:0000256" key="3">
    <source>
        <dbReference type="PROSITE-ProRule" id="PRU00339"/>
    </source>
</evidence>
<feature type="repeat" description="TPR" evidence="3">
    <location>
        <begin position="203"/>
        <end position="236"/>
    </location>
</feature>
<dbReference type="InterPro" id="IPR011990">
    <property type="entry name" value="TPR-like_helical_dom_sf"/>
</dbReference>
<dbReference type="PROSITE" id="PS50005">
    <property type="entry name" value="TPR"/>
    <property type="match status" value="3"/>
</dbReference>
<dbReference type="SUPFAM" id="SSF48452">
    <property type="entry name" value="TPR-like"/>
    <property type="match status" value="1"/>
</dbReference>
<dbReference type="InterPro" id="IPR019734">
    <property type="entry name" value="TPR_rpt"/>
</dbReference>
<organism evidence="4">
    <name type="scientific">Eutreptiella gymnastica</name>
    <dbReference type="NCBI Taxonomy" id="73025"/>
    <lineage>
        <taxon>Eukaryota</taxon>
        <taxon>Discoba</taxon>
        <taxon>Euglenozoa</taxon>
        <taxon>Euglenida</taxon>
        <taxon>Spirocuta</taxon>
        <taxon>Euglenophyceae</taxon>
        <taxon>Eutreptiales</taxon>
        <taxon>Eutreptiaceae</taxon>
        <taxon>Eutreptiella</taxon>
    </lineage>
</organism>
<name>A0A7S1JCD6_9EUGL</name>
<dbReference type="EMBL" id="HBGA01136914">
    <property type="protein sequence ID" value="CAD9039450.1"/>
    <property type="molecule type" value="Transcribed_RNA"/>
</dbReference>
<keyword evidence="1" id="KW-0677">Repeat</keyword>
<evidence type="ECO:0000256" key="1">
    <source>
        <dbReference type="ARBA" id="ARBA00022737"/>
    </source>
</evidence>
<dbReference type="PANTHER" id="PTHR44858">
    <property type="entry name" value="TETRATRICOPEPTIDE REPEAT PROTEIN 6"/>
    <property type="match status" value="1"/>
</dbReference>
<accession>A0A7S1JCD6</accession>
<dbReference type="Pfam" id="PF13181">
    <property type="entry name" value="TPR_8"/>
    <property type="match status" value="1"/>
</dbReference>
<dbReference type="SMART" id="SM00028">
    <property type="entry name" value="TPR"/>
    <property type="match status" value="8"/>
</dbReference>
<dbReference type="InterPro" id="IPR050498">
    <property type="entry name" value="Ycf3"/>
</dbReference>
<feature type="repeat" description="TPR" evidence="3">
    <location>
        <begin position="101"/>
        <end position="134"/>
    </location>
</feature>
<dbReference type="Gene3D" id="1.25.40.10">
    <property type="entry name" value="Tetratricopeptide repeat domain"/>
    <property type="match status" value="3"/>
</dbReference>
<keyword evidence="2 3" id="KW-0802">TPR repeat</keyword>
<dbReference type="Pfam" id="PF13432">
    <property type="entry name" value="TPR_16"/>
    <property type="match status" value="1"/>
</dbReference>
<gene>
    <name evidence="4" type="ORF">EGYM00392_LOCUS50616</name>
</gene>
<dbReference type="Pfam" id="PF13176">
    <property type="entry name" value="TPR_7"/>
    <property type="match status" value="1"/>
</dbReference>
<dbReference type="Pfam" id="PF14559">
    <property type="entry name" value="TPR_19"/>
    <property type="match status" value="1"/>
</dbReference>
<sequence>MASLTMCKERLELITYPPNIKKQPYMPPIHSRESRHLVKAYKKSVIGFKNQMRRFILTEEPEDKPDMSALVNLAHEAAAKERFDDAVDLIKEAMMLGANTADVFEFAAECYVQKDEPDKAIDMYTRSLELDPLKTEMYHSRGNCFLLLDEPDRAVDEFEKFLKMEEPMFDLLLKTARACLDAERFERAEELLSMALEINDQDPYIYYNFGELYEKTGDNAKANEFFGKVTQRDPDFPTPYLSQAEQELEDGNLELALQLFQSILKMLPQSAEVYLNCAEIYLQLGEEFANNALTCMTKAIEVDKGEDSSLLEGIYVKRGLLLFDNFSDIDGAIVDFSLCLSTNPTNDAALEYRPVCYRQRDGPGDLEKAKDDYLVLVGLEKVEKERKRAPHVFIAEFYFAKGNYTASAKHYTDAWLCGMHQSMLDADKVSFALMAAFLDGESVVDAEDPTGEAVKKVPPLQHMLMDNYYMAKKGLEPTAHTDLFYQFDDRWGPYRTNVATKLEELINPAGKKGAKKK</sequence>
<dbReference type="PANTHER" id="PTHR44858:SF1">
    <property type="entry name" value="UDP-N-ACETYLGLUCOSAMINE--PEPTIDE N-ACETYLGLUCOSAMINYLTRANSFERASE SPINDLY-RELATED"/>
    <property type="match status" value="1"/>
</dbReference>
<dbReference type="AlphaFoldDB" id="A0A7S1JCD6"/>
<evidence type="ECO:0000313" key="4">
    <source>
        <dbReference type="EMBL" id="CAD9039450.1"/>
    </source>
</evidence>
<reference evidence="4" key="1">
    <citation type="submission" date="2021-01" db="EMBL/GenBank/DDBJ databases">
        <authorList>
            <person name="Corre E."/>
            <person name="Pelletier E."/>
            <person name="Niang G."/>
            <person name="Scheremetjew M."/>
            <person name="Finn R."/>
            <person name="Kale V."/>
            <person name="Holt S."/>
            <person name="Cochrane G."/>
            <person name="Meng A."/>
            <person name="Brown T."/>
            <person name="Cohen L."/>
        </authorList>
    </citation>
    <scope>NUCLEOTIDE SEQUENCE</scope>
    <source>
        <strain evidence="4">NIES-381</strain>
    </source>
</reference>
<feature type="repeat" description="TPR" evidence="3">
    <location>
        <begin position="135"/>
        <end position="168"/>
    </location>
</feature>
<proteinExistence type="predicted"/>